<feature type="transmembrane region" description="Helical" evidence="1">
    <location>
        <begin position="114"/>
        <end position="140"/>
    </location>
</feature>
<accession>A0ABX5LL64</accession>
<keyword evidence="1" id="KW-0472">Membrane</keyword>
<protein>
    <submittedName>
        <fullName evidence="2">Uncharacterized protein</fullName>
    </submittedName>
</protein>
<evidence type="ECO:0000313" key="3">
    <source>
        <dbReference type="Proteomes" id="UP000245523"/>
    </source>
</evidence>
<feature type="transmembrane region" description="Helical" evidence="1">
    <location>
        <begin position="7"/>
        <end position="32"/>
    </location>
</feature>
<comment type="caution">
    <text evidence="2">The sequence shown here is derived from an EMBL/GenBank/DDBJ whole genome shotgun (WGS) entry which is preliminary data.</text>
</comment>
<feature type="transmembrane region" description="Helical" evidence="1">
    <location>
        <begin position="44"/>
        <end position="66"/>
    </location>
</feature>
<keyword evidence="1" id="KW-0812">Transmembrane</keyword>
<proteinExistence type="predicted"/>
<reference evidence="2 3" key="1">
    <citation type="submission" date="2018-05" db="EMBL/GenBank/DDBJ databases">
        <title>Animal gut microbial communities from fecal samples from Wisconsin, USA.</title>
        <authorList>
            <person name="Neumann A."/>
        </authorList>
    </citation>
    <scope>NUCLEOTIDE SEQUENCE [LARGE SCALE GENOMIC DNA]</scope>
    <source>
        <strain evidence="2 3">UWS4</strain>
    </source>
</reference>
<organism evidence="2 3">
    <name type="scientific">Hallerella porci</name>
    <dbReference type="NCBI Taxonomy" id="1945871"/>
    <lineage>
        <taxon>Bacteria</taxon>
        <taxon>Pseudomonadati</taxon>
        <taxon>Fibrobacterota</taxon>
        <taxon>Fibrobacteria</taxon>
        <taxon>Fibrobacterales</taxon>
        <taxon>Fibrobacteraceae</taxon>
        <taxon>Hallerella</taxon>
    </lineage>
</organism>
<keyword evidence="3" id="KW-1185">Reference proteome</keyword>
<evidence type="ECO:0000256" key="1">
    <source>
        <dbReference type="SAM" id="Phobius"/>
    </source>
</evidence>
<feature type="transmembrane region" description="Helical" evidence="1">
    <location>
        <begin position="87"/>
        <end position="108"/>
    </location>
</feature>
<dbReference type="EMBL" id="QGHD01000017">
    <property type="protein sequence ID" value="PWK96069.1"/>
    <property type="molecule type" value="Genomic_DNA"/>
</dbReference>
<dbReference type="Proteomes" id="UP000245523">
    <property type="component" value="Unassembled WGS sequence"/>
</dbReference>
<name>A0ABX5LL64_9BACT</name>
<feature type="transmembrane region" description="Helical" evidence="1">
    <location>
        <begin position="147"/>
        <end position="166"/>
    </location>
</feature>
<evidence type="ECO:0000313" key="2">
    <source>
        <dbReference type="EMBL" id="PWK96069.1"/>
    </source>
</evidence>
<feature type="transmembrane region" description="Helical" evidence="1">
    <location>
        <begin position="214"/>
        <end position="247"/>
    </location>
</feature>
<keyword evidence="1" id="KW-1133">Transmembrane helix</keyword>
<sequence>MTHSVKLPIFLAVIAALVMPLGTFAYLGFYAVHSLGMLSIFSSSFTLLSLWLPFLLLISLWGNAAIFRWLWKSFPEESSEKLTLQRIWMIFIFATGILSLLTPLYSIFSDSAALHVAWSVIFCFETVAAIYFGLCLLRIAHGIRHRFLFALGILISLSFVSDYSGLKMLQPIVNENLSAFESADSTDIISSLSGLSPSEFETLDDESIADVQEIFFSVFAIAAALVASLIAFHAAISFSFFILFAVYVKHHSPIKIS</sequence>
<dbReference type="RefSeq" id="WP_106198335.1">
    <property type="nucleotide sequence ID" value="NZ_QGHD01000017.1"/>
</dbReference>
<gene>
    <name evidence="2" type="ORF">B0H50_11738</name>
</gene>